<keyword evidence="6 9" id="KW-0472">Membrane</keyword>
<proteinExistence type="predicted"/>
<evidence type="ECO:0000256" key="7">
    <source>
        <dbReference type="SAM" id="Coils"/>
    </source>
</evidence>
<evidence type="ECO:0000313" key="11">
    <source>
        <dbReference type="EMBL" id="EIE18904.1"/>
    </source>
</evidence>
<dbReference type="KEGG" id="csl:COCSUDRAFT_59830"/>
<feature type="transmembrane region" description="Helical" evidence="9">
    <location>
        <begin position="810"/>
        <end position="833"/>
    </location>
</feature>
<evidence type="ECO:0000256" key="5">
    <source>
        <dbReference type="ARBA" id="ARBA00022989"/>
    </source>
</evidence>
<dbReference type="OrthoDB" id="40134at2759"/>
<dbReference type="eggNOG" id="KOG1303">
    <property type="taxonomic scope" value="Eukaryota"/>
</dbReference>
<feature type="transmembrane region" description="Helical" evidence="9">
    <location>
        <begin position="906"/>
        <end position="926"/>
    </location>
</feature>
<feature type="domain" description="Amino acid transporter transmembrane" evidence="10">
    <location>
        <begin position="575"/>
        <end position="631"/>
    </location>
</feature>
<feature type="transmembrane region" description="Helical" evidence="9">
    <location>
        <begin position="765"/>
        <end position="790"/>
    </location>
</feature>
<evidence type="ECO:0000256" key="4">
    <source>
        <dbReference type="ARBA" id="ARBA00022970"/>
    </source>
</evidence>
<feature type="region of interest" description="Disordered" evidence="8">
    <location>
        <begin position="318"/>
        <end position="337"/>
    </location>
</feature>
<feature type="transmembrane region" description="Helical" evidence="9">
    <location>
        <begin position="636"/>
        <end position="656"/>
    </location>
</feature>
<evidence type="ECO:0000256" key="2">
    <source>
        <dbReference type="ARBA" id="ARBA00022448"/>
    </source>
</evidence>
<feature type="compositionally biased region" description="Pro residues" evidence="8">
    <location>
        <begin position="159"/>
        <end position="177"/>
    </location>
</feature>
<keyword evidence="3 9" id="KW-0812">Transmembrane</keyword>
<feature type="transmembrane region" description="Helical" evidence="9">
    <location>
        <begin position="668"/>
        <end position="685"/>
    </location>
</feature>
<keyword evidence="7" id="KW-0175">Coiled coil</keyword>
<gene>
    <name evidence="11" type="ORF">COCSUDRAFT_59830</name>
</gene>
<keyword evidence="12" id="KW-1185">Reference proteome</keyword>
<dbReference type="PANTHER" id="PTHR48017">
    <property type="entry name" value="OS05G0424000 PROTEIN-RELATED"/>
    <property type="match status" value="1"/>
</dbReference>
<reference evidence="11 12" key="1">
    <citation type="journal article" date="2012" name="Genome Biol.">
        <title>The genome of the polar eukaryotic microalga coccomyxa subellipsoidea reveals traits of cold adaptation.</title>
        <authorList>
            <person name="Blanc G."/>
            <person name="Agarkova I."/>
            <person name="Grimwood J."/>
            <person name="Kuo A."/>
            <person name="Brueggeman A."/>
            <person name="Dunigan D."/>
            <person name="Gurnon J."/>
            <person name="Ladunga I."/>
            <person name="Lindquist E."/>
            <person name="Lucas S."/>
            <person name="Pangilinan J."/>
            <person name="Proschold T."/>
            <person name="Salamov A."/>
            <person name="Schmutz J."/>
            <person name="Weeks D."/>
            <person name="Yamada T."/>
            <person name="Claverie J.M."/>
            <person name="Grigoriev I."/>
            <person name="Van Etten J."/>
            <person name="Lomsadze A."/>
            <person name="Borodovsky M."/>
        </authorList>
    </citation>
    <scope>NUCLEOTIDE SEQUENCE [LARGE SCALE GENOMIC DNA]</scope>
    <source>
        <strain evidence="11 12">C-169</strain>
    </source>
</reference>
<evidence type="ECO:0000256" key="9">
    <source>
        <dbReference type="SAM" id="Phobius"/>
    </source>
</evidence>
<evidence type="ECO:0000259" key="10">
    <source>
        <dbReference type="Pfam" id="PF01490"/>
    </source>
</evidence>
<feature type="domain" description="Amino acid transporter transmembrane" evidence="10">
    <location>
        <begin position="639"/>
        <end position="923"/>
    </location>
</feature>
<feature type="compositionally biased region" description="Polar residues" evidence="8">
    <location>
        <begin position="114"/>
        <end position="127"/>
    </location>
</feature>
<accession>I0YKI5</accession>
<dbReference type="GO" id="GO:0006865">
    <property type="term" value="P:amino acid transport"/>
    <property type="evidence" value="ECO:0007669"/>
    <property type="project" value="UniProtKB-KW"/>
</dbReference>
<keyword evidence="4" id="KW-0029">Amino-acid transport</keyword>
<dbReference type="InterPro" id="IPR013057">
    <property type="entry name" value="AA_transpt_TM"/>
</dbReference>
<keyword evidence="5 9" id="KW-1133">Transmembrane helix</keyword>
<organism evidence="11 12">
    <name type="scientific">Coccomyxa subellipsoidea (strain C-169)</name>
    <name type="common">Green microalga</name>
    <dbReference type="NCBI Taxonomy" id="574566"/>
    <lineage>
        <taxon>Eukaryota</taxon>
        <taxon>Viridiplantae</taxon>
        <taxon>Chlorophyta</taxon>
        <taxon>core chlorophytes</taxon>
        <taxon>Trebouxiophyceae</taxon>
        <taxon>Trebouxiophyceae incertae sedis</taxon>
        <taxon>Coccomyxaceae</taxon>
        <taxon>Coccomyxa</taxon>
        <taxon>Coccomyxa subellipsoidea</taxon>
    </lineage>
</organism>
<dbReference type="AlphaFoldDB" id="I0YKI5"/>
<comment type="caution">
    <text evidence="11">The sequence shown here is derived from an EMBL/GenBank/DDBJ whole genome shotgun (WGS) entry which is preliminary data.</text>
</comment>
<feature type="compositionally biased region" description="Polar residues" evidence="8">
    <location>
        <begin position="81"/>
        <end position="100"/>
    </location>
</feature>
<feature type="transmembrane region" description="Helical" evidence="9">
    <location>
        <begin position="603"/>
        <end position="629"/>
    </location>
</feature>
<protein>
    <recommendedName>
        <fullName evidence="10">Amino acid transporter transmembrane domain-containing protein</fullName>
    </recommendedName>
</protein>
<evidence type="ECO:0000256" key="6">
    <source>
        <dbReference type="ARBA" id="ARBA00023136"/>
    </source>
</evidence>
<feature type="region of interest" description="Disordered" evidence="8">
    <location>
        <begin position="74"/>
        <end position="195"/>
    </location>
</feature>
<dbReference type="RefSeq" id="XP_005643448.1">
    <property type="nucleotide sequence ID" value="XM_005643391.1"/>
</dbReference>
<feature type="transmembrane region" description="Helical" evidence="9">
    <location>
        <begin position="692"/>
        <end position="712"/>
    </location>
</feature>
<dbReference type="Proteomes" id="UP000007264">
    <property type="component" value="Unassembled WGS sequence"/>
</dbReference>
<evidence type="ECO:0000256" key="1">
    <source>
        <dbReference type="ARBA" id="ARBA00004370"/>
    </source>
</evidence>
<feature type="transmembrane region" description="Helical" evidence="9">
    <location>
        <begin position="732"/>
        <end position="753"/>
    </location>
</feature>
<feature type="coiled-coil region" evidence="7">
    <location>
        <begin position="202"/>
        <end position="229"/>
    </location>
</feature>
<dbReference type="GO" id="GO:0016020">
    <property type="term" value="C:membrane"/>
    <property type="evidence" value="ECO:0007669"/>
    <property type="project" value="UniProtKB-SubCell"/>
</dbReference>
<dbReference type="GeneID" id="17036854"/>
<dbReference type="Pfam" id="PF01490">
    <property type="entry name" value="Aa_trans"/>
    <property type="match status" value="2"/>
</dbReference>
<name>I0YKI5_COCSC</name>
<dbReference type="EMBL" id="AGSI01000021">
    <property type="protein sequence ID" value="EIE18904.1"/>
    <property type="molecule type" value="Genomic_DNA"/>
</dbReference>
<evidence type="ECO:0000256" key="3">
    <source>
        <dbReference type="ARBA" id="ARBA00022692"/>
    </source>
</evidence>
<feature type="compositionally biased region" description="Low complexity" evidence="8">
    <location>
        <begin position="142"/>
        <end position="158"/>
    </location>
</feature>
<evidence type="ECO:0000256" key="8">
    <source>
        <dbReference type="SAM" id="MobiDB-lite"/>
    </source>
</evidence>
<feature type="region of interest" description="Disordered" evidence="8">
    <location>
        <begin position="1"/>
        <end position="20"/>
    </location>
</feature>
<sequence length="955" mass="101901">MQLPGTPKENAPRVHNGHGTPDLEGDIWSLWDSLDGMGWAANAEQDPILQLLPWSPPLGISAVPSELDLANAVLTPGHTPSPASKLQASLQNNASADQTPATPPVQPRAPSDHGQAQPTAAVSSRVNASGPPSWAEEGSMGGAQRAAANWAAPVAGPARPVPAAPAPALPRLQPPPAAASKPPRKDSTQRKKAKVAAAGLSAGCLRERKAALERELVDLLNRHSELSTNLPWHMQHEEVGFMASIASCMGPAAGRQAPPVQSADPPPSPNLLQDLMLVCVPIYTPPLSPAKGIKDGPEPCATIDELYKAAGLGVPGPVTGINPPSGPQEQDASQEPAGKEAVLWSSILTFLRLSKAQKDALAAAYSAHLLQVAALRNECYSIANKLQMMPRGEEGLLEPKLATHLVCGQLSGVAVHADHLMRSLSDACSEVLNEVQLNNLRALAPAGPASFLSLCQEITACHKAGTTPSAKTATAAAAKPAKPPVKQTKAGKRATYSLNDTVCAPAPIAIGDAPGSADIIADILAAAAVTSAPGNAPAQPQQPCFAGADAAVTITLSAPALKRTKRKGADLCNKQWWDATLCVACTSIGQIILSYPYQMASTGIIAGVTLKVGTDIIAIYTLWLLVILFQHRKQRMIFIVISVLGTGIVQIVASSSSQYAVNKEFNKRTWSFIFGPIISMFAFLPTARSNRLLNIVGLAGTNYSCLYFFINACSKGIDHSKILLSPPSVQRFFTGAAVMASGSGSFAAVMEITDSMRQSRKMDHAFVLAIIWIMLLVIPHTTAVVLAYPHQALTQGNIYSILPPSGWRTASVYIMLIHNIAAFTLHVQPLMFLWERFVRTQGLPYYFRLPSRLPVDGVLNSLASALTDPSLAFFLPCLAFTMFYWKKERREQCPKFIPGFLAQRDWMPMFVINFAIMVVFAVLGGLEFAYAVKTLAEEINTFHWFAKCYQCAGST</sequence>
<evidence type="ECO:0000313" key="12">
    <source>
        <dbReference type="Proteomes" id="UP000007264"/>
    </source>
</evidence>
<keyword evidence="2" id="KW-0813">Transport</keyword>
<comment type="subcellular location">
    <subcellularLocation>
        <location evidence="1">Membrane</location>
    </subcellularLocation>
</comment>